<comment type="subcellular location">
    <subcellularLocation>
        <location evidence="1">Membrane</location>
        <topology evidence="1">Single-pass membrane protein</topology>
    </subcellularLocation>
</comment>
<dbReference type="InterPro" id="IPR012902">
    <property type="entry name" value="N_methyl_site"/>
</dbReference>
<dbReference type="InterPro" id="IPR045584">
    <property type="entry name" value="Pilin-like"/>
</dbReference>
<dbReference type="InterPro" id="IPR000983">
    <property type="entry name" value="Bac_GSPG_pilin"/>
</dbReference>
<feature type="transmembrane region" description="Helical" evidence="6">
    <location>
        <begin position="6"/>
        <end position="27"/>
    </location>
</feature>
<dbReference type="NCBIfam" id="TIGR02532">
    <property type="entry name" value="IV_pilin_GFxxxE"/>
    <property type="match status" value="1"/>
</dbReference>
<dbReference type="PANTHER" id="PTHR30093">
    <property type="entry name" value="GENERAL SECRETION PATHWAY PROTEIN G"/>
    <property type="match status" value="1"/>
</dbReference>
<evidence type="ECO:0000313" key="8">
    <source>
        <dbReference type="Proteomes" id="UP000196368"/>
    </source>
</evidence>
<proteinExistence type="predicted"/>
<comment type="caution">
    <text evidence="7">The sequence shown here is derived from an EMBL/GenBank/DDBJ whole genome shotgun (WGS) entry which is preliminary data.</text>
</comment>
<dbReference type="Pfam" id="PF07963">
    <property type="entry name" value="N_methyl"/>
    <property type="match status" value="1"/>
</dbReference>
<dbReference type="SUPFAM" id="SSF54523">
    <property type="entry name" value="Pili subunits"/>
    <property type="match status" value="1"/>
</dbReference>
<dbReference type="AlphaFoldDB" id="A0A1Y4DD84"/>
<dbReference type="RefSeq" id="WP_087288665.1">
    <property type="nucleotide sequence ID" value="NZ_NFJD01000003.1"/>
</dbReference>
<gene>
    <name evidence="7" type="ORF">B5F75_05210</name>
</gene>
<dbReference type="GO" id="GO:0015627">
    <property type="term" value="C:type II protein secretion system complex"/>
    <property type="evidence" value="ECO:0007669"/>
    <property type="project" value="InterPro"/>
</dbReference>
<dbReference type="GO" id="GO:0016020">
    <property type="term" value="C:membrane"/>
    <property type="evidence" value="ECO:0007669"/>
    <property type="project" value="UniProtKB-SubCell"/>
</dbReference>
<evidence type="ECO:0000256" key="6">
    <source>
        <dbReference type="SAM" id="Phobius"/>
    </source>
</evidence>
<dbReference type="Proteomes" id="UP000196368">
    <property type="component" value="Unassembled WGS sequence"/>
</dbReference>
<evidence type="ECO:0000256" key="4">
    <source>
        <dbReference type="ARBA" id="ARBA00022989"/>
    </source>
</evidence>
<evidence type="ECO:0000256" key="2">
    <source>
        <dbReference type="ARBA" id="ARBA00022481"/>
    </source>
</evidence>
<keyword evidence="3 6" id="KW-0812">Transmembrane</keyword>
<evidence type="ECO:0000256" key="1">
    <source>
        <dbReference type="ARBA" id="ARBA00004167"/>
    </source>
</evidence>
<organism evidence="7 8">
    <name type="scientific">Candidatus Avelusimicrobium gallicola</name>
    <dbReference type="NCBI Taxonomy" id="2562704"/>
    <lineage>
        <taxon>Bacteria</taxon>
        <taxon>Pseudomonadati</taxon>
        <taxon>Elusimicrobiota</taxon>
        <taxon>Elusimicrobia</taxon>
        <taxon>Elusimicrobiales</taxon>
        <taxon>Elusimicrobiaceae</taxon>
        <taxon>Candidatus Avelusimicrobium</taxon>
    </lineage>
</organism>
<dbReference type="PRINTS" id="PR00813">
    <property type="entry name" value="BCTERIALGSPG"/>
</dbReference>
<accession>A0A1Y4DD84</accession>
<name>A0A1Y4DD84_9BACT</name>
<reference evidence="8" key="1">
    <citation type="submission" date="2017-04" db="EMBL/GenBank/DDBJ databases">
        <title>Function of individual gut microbiota members based on whole genome sequencing of pure cultures obtained from chicken caecum.</title>
        <authorList>
            <person name="Medvecky M."/>
            <person name="Cejkova D."/>
            <person name="Polansky O."/>
            <person name="Karasova D."/>
            <person name="Kubasova T."/>
            <person name="Cizek A."/>
            <person name="Rychlik I."/>
        </authorList>
    </citation>
    <scope>NUCLEOTIDE SEQUENCE [LARGE SCALE GENOMIC DNA]</scope>
    <source>
        <strain evidence="8">An273</strain>
    </source>
</reference>
<evidence type="ECO:0000313" key="7">
    <source>
        <dbReference type="EMBL" id="OUO56592.1"/>
    </source>
</evidence>
<dbReference type="PANTHER" id="PTHR30093:SF44">
    <property type="entry name" value="TYPE II SECRETION SYSTEM CORE PROTEIN G"/>
    <property type="match status" value="1"/>
</dbReference>
<evidence type="ECO:0000256" key="3">
    <source>
        <dbReference type="ARBA" id="ARBA00022692"/>
    </source>
</evidence>
<keyword evidence="4 6" id="KW-1133">Transmembrane helix</keyword>
<keyword evidence="5 6" id="KW-0472">Membrane</keyword>
<dbReference type="Gene3D" id="3.30.700.10">
    <property type="entry name" value="Glycoprotein, Type 4 Pilin"/>
    <property type="match status" value="1"/>
</dbReference>
<evidence type="ECO:0000256" key="5">
    <source>
        <dbReference type="ARBA" id="ARBA00023136"/>
    </source>
</evidence>
<dbReference type="PROSITE" id="PS00409">
    <property type="entry name" value="PROKAR_NTER_METHYL"/>
    <property type="match status" value="1"/>
</dbReference>
<sequence length="166" mass="17882">MQNKGFTLIELLVVVLIIGILSSVALPQYEKAVVKARAANAYQILKSINTAEQLANMDNGTKGQRYPFEELSVAFTDKNGNTATGYSFMAKDYTFFIQGTREQNKREPATAVLAGTSIYLSINNGRRACGVVDPSNADAVSLCRTIVGSNTVSSAMCVSGTTCYME</sequence>
<dbReference type="GO" id="GO:0015628">
    <property type="term" value="P:protein secretion by the type II secretion system"/>
    <property type="evidence" value="ECO:0007669"/>
    <property type="project" value="InterPro"/>
</dbReference>
<keyword evidence="8" id="KW-1185">Reference proteome</keyword>
<protein>
    <submittedName>
        <fullName evidence="7">Uncharacterized protein</fullName>
    </submittedName>
</protein>
<dbReference type="EMBL" id="NFJD01000003">
    <property type="protein sequence ID" value="OUO56592.1"/>
    <property type="molecule type" value="Genomic_DNA"/>
</dbReference>
<keyword evidence="2" id="KW-0488">Methylation</keyword>